<organism evidence="2 3">
    <name type="scientific">Streblomastix strix</name>
    <dbReference type="NCBI Taxonomy" id="222440"/>
    <lineage>
        <taxon>Eukaryota</taxon>
        <taxon>Metamonada</taxon>
        <taxon>Preaxostyla</taxon>
        <taxon>Oxymonadida</taxon>
        <taxon>Streblomastigidae</taxon>
        <taxon>Streblomastix</taxon>
    </lineage>
</organism>
<feature type="compositionally biased region" description="Polar residues" evidence="1">
    <location>
        <begin position="152"/>
        <end position="173"/>
    </location>
</feature>
<name>A0A5J4W0I7_9EUKA</name>
<gene>
    <name evidence="2" type="ORF">EZS28_016171</name>
</gene>
<feature type="compositionally biased region" description="Polar residues" evidence="1">
    <location>
        <begin position="326"/>
        <end position="339"/>
    </location>
</feature>
<dbReference type="AlphaFoldDB" id="A0A5J4W0I7"/>
<feature type="compositionally biased region" description="Basic and acidic residues" evidence="1">
    <location>
        <begin position="412"/>
        <end position="445"/>
    </location>
</feature>
<evidence type="ECO:0000256" key="1">
    <source>
        <dbReference type="SAM" id="MobiDB-lite"/>
    </source>
</evidence>
<comment type="caution">
    <text evidence="2">The sequence shown here is derived from an EMBL/GenBank/DDBJ whole genome shotgun (WGS) entry which is preliminary data.</text>
</comment>
<dbReference type="EMBL" id="SNRW01004036">
    <property type="protein sequence ID" value="KAA6388302.1"/>
    <property type="molecule type" value="Genomic_DNA"/>
</dbReference>
<evidence type="ECO:0000313" key="3">
    <source>
        <dbReference type="Proteomes" id="UP000324800"/>
    </source>
</evidence>
<feature type="compositionally biased region" description="Polar residues" evidence="1">
    <location>
        <begin position="447"/>
        <end position="490"/>
    </location>
</feature>
<evidence type="ECO:0000313" key="2">
    <source>
        <dbReference type="EMBL" id="KAA6388302.1"/>
    </source>
</evidence>
<proteinExistence type="predicted"/>
<reference evidence="2 3" key="1">
    <citation type="submission" date="2019-03" db="EMBL/GenBank/DDBJ databases">
        <title>Single cell metagenomics reveals metabolic interactions within the superorganism composed of flagellate Streblomastix strix and complex community of Bacteroidetes bacteria on its surface.</title>
        <authorList>
            <person name="Treitli S.C."/>
            <person name="Kolisko M."/>
            <person name="Husnik F."/>
            <person name="Keeling P."/>
            <person name="Hampl V."/>
        </authorList>
    </citation>
    <scope>NUCLEOTIDE SEQUENCE [LARGE SCALE GENOMIC DNA]</scope>
    <source>
        <strain evidence="2">ST1C</strain>
    </source>
</reference>
<feature type="compositionally biased region" description="Low complexity" evidence="1">
    <location>
        <begin position="303"/>
        <end position="325"/>
    </location>
</feature>
<protein>
    <submittedName>
        <fullName evidence="2">Uncharacterized protein</fullName>
    </submittedName>
</protein>
<feature type="compositionally biased region" description="Low complexity" evidence="1">
    <location>
        <begin position="256"/>
        <end position="268"/>
    </location>
</feature>
<feature type="compositionally biased region" description="Polar residues" evidence="1">
    <location>
        <begin position="392"/>
        <end position="406"/>
    </location>
</feature>
<accession>A0A5J4W0I7</accession>
<sequence>MADAKTQTSNPYIEIKDFFADPQKHVNEFAVGICRVLRPKCEIHDTYVPCKEQFFQVDFDAQHDKSKPVVLHADPRTNEDIDDLTMGLGLDSVIEVCVQLAAPTNYFWLRFVGVVRKGIDIKTMIRPKIPQGAEYAHLFDVPDEKQKLPTAKEQSTPKIIQQEKSSNGRSQSPPKRGSPVVSSFTIGESTIIQVIADNKDVADIKNALQGDRQGSESPVLNESSLDGDKTLMNLRVPKDEAKDVEQIIIQSQNSLQLNQSQEINNSQSRENDSQSKTLGDYDEQMQSTIKKEERENQSSEIISTQSNNKKTSSSGKSQRKSVSPSGQNASPTILQSSQGKLPEFPQKPASPSGEIKSPGPSQLIPPPPSPTYQQPIHSSQSPVKEDQKQKENLNTVDQSKANSKSKAIQPKFSRENNKKQQEELNQKKQKKTYKELGKEKLEYKKLSTSPSDSSGPIQNKDSPRKSQNIQDSQKITRSVSPNFQNLQDQK</sequence>
<dbReference type="Proteomes" id="UP000324800">
    <property type="component" value="Unassembled WGS sequence"/>
</dbReference>
<feature type="region of interest" description="Disordered" evidence="1">
    <location>
        <begin position="256"/>
        <end position="490"/>
    </location>
</feature>
<feature type="region of interest" description="Disordered" evidence="1">
    <location>
        <begin position="146"/>
        <end position="182"/>
    </location>
</feature>